<dbReference type="Proteomes" id="UP000321485">
    <property type="component" value="Unassembled WGS sequence"/>
</dbReference>
<protein>
    <submittedName>
        <fullName evidence="1">Cellulose synthase operon protein YhjQ</fullName>
    </submittedName>
</protein>
<dbReference type="EMBL" id="VJWE01000013">
    <property type="protein sequence ID" value="TWG37688.1"/>
    <property type="molecule type" value="Genomic_DNA"/>
</dbReference>
<dbReference type="AlphaFoldDB" id="A0A561XNK3"/>
<dbReference type="SUPFAM" id="SSF52540">
    <property type="entry name" value="P-loop containing nucleoside triphosphate hydrolases"/>
    <property type="match status" value="1"/>
</dbReference>
<dbReference type="GeneID" id="51111795"/>
<dbReference type="InterPro" id="IPR050678">
    <property type="entry name" value="DNA_Partitioning_ATPase"/>
</dbReference>
<dbReference type="PANTHER" id="PTHR13696:SF99">
    <property type="entry name" value="COBYRINIC ACID AC-DIAMIDE SYNTHASE"/>
    <property type="match status" value="1"/>
</dbReference>
<dbReference type="Gene3D" id="3.40.50.300">
    <property type="entry name" value="P-loop containing nucleotide triphosphate hydrolases"/>
    <property type="match status" value="1"/>
</dbReference>
<dbReference type="NCBIfam" id="TIGR03371">
    <property type="entry name" value="cellulose_yhjQ"/>
    <property type="match status" value="1"/>
</dbReference>
<name>A0A561XNK3_ACIDE</name>
<dbReference type="Pfam" id="PF06564">
    <property type="entry name" value="CBP_BcsQ"/>
    <property type="match status" value="1"/>
</dbReference>
<sequence>MRVIAVVSPLGGSGRTTMVAHLASIGARQGQHTLAVELCAQNLLGIHLGMPRPASQGWAALAATDSWWADGSFDNTDGVCVLPFGPAAPETITTLHQLLAANPQWLQDQVELLDVPEDCTIVLDTPQWPSPLAQAALRCADAVLVVMEASARGCASTDAVRAMLQASPATPNVQGIAVTRFDPRRVSQREALSTLRQQWGSQLLPYTVHEDENLSRALAASQCVNGMAPHAQSAHDLQGIFHWLSAVPPLAPLPAPAAGVVAP</sequence>
<organism evidence="1 2">
    <name type="scientific">Acidovorax delafieldii</name>
    <name type="common">Pseudomonas delafieldii</name>
    <dbReference type="NCBI Taxonomy" id="47920"/>
    <lineage>
        <taxon>Bacteria</taxon>
        <taxon>Pseudomonadati</taxon>
        <taxon>Pseudomonadota</taxon>
        <taxon>Betaproteobacteria</taxon>
        <taxon>Burkholderiales</taxon>
        <taxon>Comamonadaceae</taxon>
        <taxon>Acidovorax</taxon>
    </lineage>
</organism>
<proteinExistence type="predicted"/>
<evidence type="ECO:0000313" key="1">
    <source>
        <dbReference type="EMBL" id="TWG37688.1"/>
    </source>
</evidence>
<accession>A0A561XNK3</accession>
<reference evidence="1 2" key="1">
    <citation type="journal article" date="2015" name="Stand. Genomic Sci.">
        <title>Genomic Encyclopedia of Bacterial and Archaeal Type Strains, Phase III: the genomes of soil and plant-associated and newly described type strains.</title>
        <authorList>
            <person name="Whitman W.B."/>
            <person name="Woyke T."/>
            <person name="Klenk H.P."/>
            <person name="Zhou Y."/>
            <person name="Lilburn T.G."/>
            <person name="Beck B.J."/>
            <person name="De Vos P."/>
            <person name="Vandamme P."/>
            <person name="Eisen J.A."/>
            <person name="Garrity G."/>
            <person name="Hugenholtz P."/>
            <person name="Kyrpides N.C."/>
        </authorList>
    </citation>
    <scope>NUCLEOTIDE SEQUENCE [LARGE SCALE GENOMIC DNA]</scope>
    <source>
        <strain evidence="1 2">DSM 64</strain>
    </source>
</reference>
<dbReference type="InterPro" id="IPR027417">
    <property type="entry name" value="P-loop_NTPase"/>
</dbReference>
<dbReference type="PANTHER" id="PTHR13696">
    <property type="entry name" value="P-LOOP CONTAINING NUCLEOSIDE TRIPHOSPHATE HYDROLASE"/>
    <property type="match status" value="1"/>
</dbReference>
<comment type="caution">
    <text evidence="1">The sequence shown here is derived from an EMBL/GenBank/DDBJ whole genome shotgun (WGS) entry which is preliminary data.</text>
</comment>
<dbReference type="InterPro" id="IPR017746">
    <property type="entry name" value="Cellulose_synthase_operon_BcsQ"/>
</dbReference>
<dbReference type="RefSeq" id="WP_146871297.1">
    <property type="nucleotide sequence ID" value="NZ_VJWE01000013.1"/>
</dbReference>
<evidence type="ECO:0000313" key="2">
    <source>
        <dbReference type="Proteomes" id="UP000321485"/>
    </source>
</evidence>
<gene>
    <name evidence="1" type="ORF">ATF69_2737</name>
</gene>